<dbReference type="HOGENOM" id="CLU_021082_0_0_11"/>
<keyword evidence="3" id="KW-1185">Reference proteome</keyword>
<organism evidence="2 3">
    <name type="scientific">Corynebacterium camporealensis</name>
    <dbReference type="NCBI Taxonomy" id="161896"/>
    <lineage>
        <taxon>Bacteria</taxon>
        <taxon>Bacillati</taxon>
        <taxon>Actinomycetota</taxon>
        <taxon>Actinomycetes</taxon>
        <taxon>Mycobacteriales</taxon>
        <taxon>Corynebacteriaceae</taxon>
        <taxon>Corynebacterium</taxon>
    </lineage>
</organism>
<evidence type="ECO:0000313" key="2">
    <source>
        <dbReference type="EMBL" id="AKE39030.1"/>
    </source>
</evidence>
<sequence>MGFTTPSYSLSDLFARINRGDIQLPDFQRAYSWDEDRIRSLVVTVLRGYPVGALMALDTRDEHMRFRPRPLEGAPDRGVNPGMLLLDGQQRLTTMYQCLAGEGWVKTRDFRSKKIERTFYIDIRTAVSEEIVPDEAVFAVNRSGEIRSHFGPAIDGPLLTRDDAIANYCLPVASLLQEEGTAMLFAMVANADAETQRDLAAFNNRVLRPLAGYDVPIMRVFRDTHRAGLGSIFVQANSAGLQMDVFDLLTAVFASEDPDFHLSESWAEYESQLREHPALDGIGRTQFLSAVSLLVTAEKGNPGGQREDILSLSLADYQQAAPVVCKALGTVAEFLAERCVFALEQVPYTAQIIPLAVILARLEQSPGALDSQKAWDRLHQWFWCGVFGELYGSSAVKLRAARDVVEVTDWVKGETKKVPKTVEDANFRESRLLSVDETSGVWHGLYALLMAQGAKDWRTARKFNEESYEELKPGFHRIFPVAWCQRKGLGAEVANSVLNHTPLGKRTEVVLDGYSPERYLGRVQSKSLMEDSEFDAVLATHNLDVEALHEARAADFFADRRARLVKVIQHAIGKQVLRDVDEKNFSGGEEGPEAFAR</sequence>
<dbReference type="InterPro" id="IPR004919">
    <property type="entry name" value="GmrSD_N"/>
</dbReference>
<dbReference type="KEGG" id="ccj:UL81_05290"/>
<dbReference type="Proteomes" id="UP000033566">
    <property type="component" value="Chromosome"/>
</dbReference>
<dbReference type="EMBL" id="CP011311">
    <property type="protein sequence ID" value="AKE39030.1"/>
    <property type="molecule type" value="Genomic_DNA"/>
</dbReference>
<protein>
    <recommendedName>
        <fullName evidence="1">GmrSD restriction endonucleases N-terminal domain-containing protein</fullName>
    </recommendedName>
</protein>
<gene>
    <name evidence="2" type="ORF">UL81_05290</name>
</gene>
<dbReference type="Pfam" id="PF03235">
    <property type="entry name" value="GmrSD_N"/>
    <property type="match status" value="1"/>
</dbReference>
<dbReference type="PANTHER" id="PTHR37292">
    <property type="entry name" value="VNG6097C"/>
    <property type="match status" value="1"/>
</dbReference>
<reference evidence="2 3" key="1">
    <citation type="journal article" date="2015" name="Genome Announc.">
        <title>Complete Genome Sequence of Corynebacterium camporealensis DSM 44610, Isolated from the Milk of a Manchega Sheep with Subclinical Mastitis.</title>
        <authorList>
            <person name="Ruckert C."/>
            <person name="Albersmeier A."/>
            <person name="Winkler A."/>
            <person name="Tauch A."/>
        </authorList>
    </citation>
    <scope>NUCLEOTIDE SEQUENCE [LARGE SCALE GENOMIC DNA]</scope>
    <source>
        <strain evidence="2 3">DSM 44610</strain>
    </source>
</reference>
<evidence type="ECO:0000259" key="1">
    <source>
        <dbReference type="Pfam" id="PF03235"/>
    </source>
</evidence>
<evidence type="ECO:0000313" key="3">
    <source>
        <dbReference type="Proteomes" id="UP000033566"/>
    </source>
</evidence>
<name>A0A0F6QWL4_9CORY</name>
<accession>A0A0F6QWL4</accession>
<feature type="domain" description="GmrSD restriction endonucleases N-terminal" evidence="1">
    <location>
        <begin position="10"/>
        <end position="253"/>
    </location>
</feature>
<dbReference type="OrthoDB" id="9787127at2"/>
<proteinExistence type="predicted"/>
<dbReference type="AlphaFoldDB" id="A0A0F6QWL4"/>
<dbReference type="PATRIC" id="fig|161896.4.peg.1041"/>
<dbReference type="PANTHER" id="PTHR37292:SF2">
    <property type="entry name" value="DUF262 DOMAIN-CONTAINING PROTEIN"/>
    <property type="match status" value="1"/>
</dbReference>
<dbReference type="STRING" id="161896.UL81_05290"/>
<dbReference type="RefSeq" id="WP_035105582.1">
    <property type="nucleotide sequence ID" value="NZ_CP011311.1"/>
</dbReference>